<keyword evidence="2" id="KW-1185">Reference proteome</keyword>
<reference evidence="1" key="1">
    <citation type="submission" date="2022-12" db="EMBL/GenBank/DDBJ databases">
        <authorList>
            <person name="Petersen C."/>
        </authorList>
    </citation>
    <scope>NUCLEOTIDE SEQUENCE</scope>
    <source>
        <strain evidence="1">IBT 29495</strain>
    </source>
</reference>
<dbReference type="OrthoDB" id="536211at2759"/>
<name>A0A9W9Y3D1_9EURO</name>
<proteinExistence type="predicted"/>
<dbReference type="AlphaFoldDB" id="A0A9W9Y3D1"/>
<comment type="caution">
    <text evidence="1">The sequence shown here is derived from an EMBL/GenBank/DDBJ whole genome shotgun (WGS) entry which is preliminary data.</text>
</comment>
<dbReference type="Proteomes" id="UP001149954">
    <property type="component" value="Unassembled WGS sequence"/>
</dbReference>
<reference evidence="1" key="2">
    <citation type="journal article" date="2023" name="IMA Fungus">
        <title>Comparative genomic study of the Penicillium genus elucidates a diverse pangenome and 15 lateral gene transfer events.</title>
        <authorList>
            <person name="Petersen C."/>
            <person name="Sorensen T."/>
            <person name="Nielsen M.R."/>
            <person name="Sondergaard T.E."/>
            <person name="Sorensen J.L."/>
            <person name="Fitzpatrick D.A."/>
            <person name="Frisvad J.C."/>
            <person name="Nielsen K.L."/>
        </authorList>
    </citation>
    <scope>NUCLEOTIDE SEQUENCE</scope>
    <source>
        <strain evidence="1">IBT 29495</strain>
    </source>
</reference>
<organism evidence="1 2">
    <name type="scientific">Penicillium fimorum</name>
    <dbReference type="NCBI Taxonomy" id="1882269"/>
    <lineage>
        <taxon>Eukaryota</taxon>
        <taxon>Fungi</taxon>
        <taxon>Dikarya</taxon>
        <taxon>Ascomycota</taxon>
        <taxon>Pezizomycotina</taxon>
        <taxon>Eurotiomycetes</taxon>
        <taxon>Eurotiomycetidae</taxon>
        <taxon>Eurotiales</taxon>
        <taxon>Aspergillaceae</taxon>
        <taxon>Penicillium</taxon>
    </lineage>
</organism>
<evidence type="ECO:0000313" key="1">
    <source>
        <dbReference type="EMBL" id="KAJ5515082.1"/>
    </source>
</evidence>
<sequence>MSHNLQVDVCLAGYTGHDRFSRSNQTVVVPDTLHLGPWTYIALVGIPVSIIQAEALITWINETAPGEFKYIYTTYANEDHYLGSPVIMKHFPAAPSVGTV</sequence>
<accession>A0A9W9Y3D1</accession>
<dbReference type="EMBL" id="JAPWDS010000002">
    <property type="protein sequence ID" value="KAJ5515082.1"/>
    <property type="molecule type" value="Genomic_DNA"/>
</dbReference>
<protein>
    <submittedName>
        <fullName evidence="1">Metallo-beta-lactamase superfamily protein</fullName>
    </submittedName>
</protein>
<evidence type="ECO:0000313" key="2">
    <source>
        <dbReference type="Proteomes" id="UP001149954"/>
    </source>
</evidence>
<gene>
    <name evidence="1" type="ORF">N7463_004634</name>
</gene>